<dbReference type="Proteomes" id="UP001060085">
    <property type="component" value="Linkage Group LG08"/>
</dbReference>
<keyword evidence="2" id="KW-1185">Reference proteome</keyword>
<name>A0ACB9ZS93_CATRO</name>
<dbReference type="EMBL" id="CM044708">
    <property type="protein sequence ID" value="KAI5649285.1"/>
    <property type="molecule type" value="Genomic_DNA"/>
</dbReference>
<organism evidence="1 2">
    <name type="scientific">Catharanthus roseus</name>
    <name type="common">Madagascar periwinkle</name>
    <name type="synonym">Vinca rosea</name>
    <dbReference type="NCBI Taxonomy" id="4058"/>
    <lineage>
        <taxon>Eukaryota</taxon>
        <taxon>Viridiplantae</taxon>
        <taxon>Streptophyta</taxon>
        <taxon>Embryophyta</taxon>
        <taxon>Tracheophyta</taxon>
        <taxon>Spermatophyta</taxon>
        <taxon>Magnoliopsida</taxon>
        <taxon>eudicotyledons</taxon>
        <taxon>Gunneridae</taxon>
        <taxon>Pentapetalae</taxon>
        <taxon>asterids</taxon>
        <taxon>lamiids</taxon>
        <taxon>Gentianales</taxon>
        <taxon>Apocynaceae</taxon>
        <taxon>Rauvolfioideae</taxon>
        <taxon>Vinceae</taxon>
        <taxon>Catharanthinae</taxon>
        <taxon>Catharanthus</taxon>
    </lineage>
</organism>
<evidence type="ECO:0000313" key="2">
    <source>
        <dbReference type="Proteomes" id="UP001060085"/>
    </source>
</evidence>
<gene>
    <name evidence="1" type="ORF">M9H77_35290</name>
</gene>
<protein>
    <submittedName>
        <fullName evidence="1">Uncharacterized protein</fullName>
    </submittedName>
</protein>
<proteinExistence type="predicted"/>
<comment type="caution">
    <text evidence="1">The sequence shown here is derived from an EMBL/GenBank/DDBJ whole genome shotgun (WGS) entry which is preliminary data.</text>
</comment>
<evidence type="ECO:0000313" key="1">
    <source>
        <dbReference type="EMBL" id="KAI5649285.1"/>
    </source>
</evidence>
<sequence>MVVTAYSDEHTSPVSASRIFKASILDSHNLIPKLMPQVIKSIEIVEGDGGAGSVKQINFAEGSNFKSIKYRIDELNEGTLTYKYTLIEGDALVENLEKITYEVKFEKAADGGAISKVTSTYYTVGDFKLNEDEIKAGKERVLGMYKAVEAYLIQNPDAYNA</sequence>
<accession>A0ACB9ZS93</accession>
<reference evidence="2" key="1">
    <citation type="journal article" date="2023" name="Nat. Plants">
        <title>Single-cell RNA sequencing provides a high-resolution roadmap for understanding the multicellular compartmentation of specialized metabolism.</title>
        <authorList>
            <person name="Sun S."/>
            <person name="Shen X."/>
            <person name="Li Y."/>
            <person name="Li Y."/>
            <person name="Wang S."/>
            <person name="Li R."/>
            <person name="Zhang H."/>
            <person name="Shen G."/>
            <person name="Guo B."/>
            <person name="Wei J."/>
            <person name="Xu J."/>
            <person name="St-Pierre B."/>
            <person name="Chen S."/>
            <person name="Sun C."/>
        </authorList>
    </citation>
    <scope>NUCLEOTIDE SEQUENCE [LARGE SCALE GENOMIC DNA]</scope>
</reference>